<feature type="region of interest" description="Disordered" evidence="9">
    <location>
        <begin position="395"/>
        <end position="454"/>
    </location>
</feature>
<dbReference type="Proteomes" id="UP001201812">
    <property type="component" value="Unassembled WGS sequence"/>
</dbReference>
<dbReference type="GO" id="GO:0000978">
    <property type="term" value="F:RNA polymerase II cis-regulatory region sequence-specific DNA binding"/>
    <property type="evidence" value="ECO:0007669"/>
    <property type="project" value="TreeGrafter"/>
</dbReference>
<evidence type="ECO:0000256" key="7">
    <source>
        <dbReference type="PROSITE-ProRule" id="PRU00108"/>
    </source>
</evidence>
<evidence type="ECO:0000256" key="8">
    <source>
        <dbReference type="RuleBase" id="RU000682"/>
    </source>
</evidence>
<feature type="DNA-binding region" description="Homeobox" evidence="7">
    <location>
        <begin position="220"/>
        <end position="279"/>
    </location>
</feature>
<protein>
    <submittedName>
        <fullName evidence="11">Homeobox domain-containing protein</fullName>
    </submittedName>
</protein>
<evidence type="ECO:0000256" key="1">
    <source>
        <dbReference type="ARBA" id="ARBA00004123"/>
    </source>
</evidence>
<feature type="compositionally biased region" description="Polar residues" evidence="9">
    <location>
        <begin position="22"/>
        <end position="34"/>
    </location>
</feature>
<feature type="compositionally biased region" description="Low complexity" evidence="9">
    <location>
        <begin position="1"/>
        <end position="19"/>
    </location>
</feature>
<evidence type="ECO:0000256" key="6">
    <source>
        <dbReference type="ARBA" id="ARBA00023242"/>
    </source>
</evidence>
<dbReference type="SMART" id="SM00389">
    <property type="entry name" value="HOX"/>
    <property type="match status" value="1"/>
</dbReference>
<evidence type="ECO:0000256" key="3">
    <source>
        <dbReference type="ARBA" id="ARBA00022473"/>
    </source>
</evidence>
<accession>A0AAD4MUH7</accession>
<feature type="compositionally biased region" description="Polar residues" evidence="9">
    <location>
        <begin position="395"/>
        <end position="413"/>
    </location>
</feature>
<dbReference type="InterPro" id="IPR017970">
    <property type="entry name" value="Homeobox_CS"/>
</dbReference>
<dbReference type="Pfam" id="PF00046">
    <property type="entry name" value="Homeodomain"/>
    <property type="match status" value="1"/>
</dbReference>
<dbReference type="GO" id="GO:0030182">
    <property type="term" value="P:neuron differentiation"/>
    <property type="evidence" value="ECO:0007669"/>
    <property type="project" value="UniProtKB-ARBA"/>
</dbReference>
<evidence type="ECO:0000259" key="10">
    <source>
        <dbReference type="PROSITE" id="PS50071"/>
    </source>
</evidence>
<evidence type="ECO:0000313" key="12">
    <source>
        <dbReference type="Proteomes" id="UP001201812"/>
    </source>
</evidence>
<feature type="region of interest" description="Disordered" evidence="9">
    <location>
        <begin position="1"/>
        <end position="41"/>
    </location>
</feature>
<keyword evidence="5 7" id="KW-0371">Homeobox</keyword>
<evidence type="ECO:0000256" key="5">
    <source>
        <dbReference type="ARBA" id="ARBA00023155"/>
    </source>
</evidence>
<feature type="domain" description="Homeobox" evidence="10">
    <location>
        <begin position="218"/>
        <end position="278"/>
    </location>
</feature>
<dbReference type="PANTHER" id="PTHR45882:SF3">
    <property type="entry name" value="PITUITARY HOMEOBOX HOMOLOG PTX1"/>
    <property type="match status" value="1"/>
</dbReference>
<evidence type="ECO:0000313" key="11">
    <source>
        <dbReference type="EMBL" id="KAI1704391.1"/>
    </source>
</evidence>
<keyword evidence="4 7" id="KW-0238">DNA-binding</keyword>
<keyword evidence="6 7" id="KW-0539">Nucleus</keyword>
<organism evidence="11 12">
    <name type="scientific">Ditylenchus destructor</name>
    <dbReference type="NCBI Taxonomy" id="166010"/>
    <lineage>
        <taxon>Eukaryota</taxon>
        <taxon>Metazoa</taxon>
        <taxon>Ecdysozoa</taxon>
        <taxon>Nematoda</taxon>
        <taxon>Chromadorea</taxon>
        <taxon>Rhabditida</taxon>
        <taxon>Tylenchina</taxon>
        <taxon>Tylenchomorpha</taxon>
        <taxon>Sphaerularioidea</taxon>
        <taxon>Anguinidae</taxon>
        <taxon>Anguininae</taxon>
        <taxon>Ditylenchus</taxon>
    </lineage>
</organism>
<dbReference type="InterPro" id="IPR009057">
    <property type="entry name" value="Homeodomain-like_sf"/>
</dbReference>
<dbReference type="GO" id="GO:0009653">
    <property type="term" value="P:anatomical structure morphogenesis"/>
    <property type="evidence" value="ECO:0007669"/>
    <property type="project" value="TreeGrafter"/>
</dbReference>
<evidence type="ECO:0000256" key="2">
    <source>
        <dbReference type="ARBA" id="ARBA00006503"/>
    </source>
</evidence>
<sequence length="499" mass="53172">MDLFGTSSTTPGSFGTCPPQSNPQATAGFASNQGPIDPFSGASFHQSTNNLLYHSHLNGPNAAMYNGMSALQTFSASYYPSPPPNSAQFLSSAHSTGSFQLPPLSELSSFVGGNQNAKSNSASSAGSSALQQLMMTAAPPIPYSNTGLKAVGVNGELSVKKSSVGEKKLGSLKNSKKNCKNNSSGTKLHDVKKEICSDFGAKATDSAVSSRFGTTSASKPRRQRTHFTSHQLAELEGYFSRNRYPDMAARDDIASWISLSEPRVRVWFKNRRAKWRKRERIVTVSSMPSAMPADNKTNHNTNAPSAGTGVVNSVKTASGTSIQHGTNTAINNNHMIPSYSYAPMWSLGNSLYCSLPANNYSGITENNSTRQTAEGLNWASTKTTHPKFEPGVHTTVSHQMKCTPGSKVQNVTESAHRLKHEQPSPPSQSPINSGQFNLESHGVPPNNPAAYPSQQNVSGFGSISYGLMNNSNDYVSNAAVAAAFAPGFAIPVYPYNGTL</sequence>
<dbReference type="GO" id="GO:0000981">
    <property type="term" value="F:DNA-binding transcription factor activity, RNA polymerase II-specific"/>
    <property type="evidence" value="ECO:0007669"/>
    <property type="project" value="InterPro"/>
</dbReference>
<dbReference type="CDD" id="cd00086">
    <property type="entry name" value="homeodomain"/>
    <property type="match status" value="1"/>
</dbReference>
<dbReference type="GO" id="GO:0005634">
    <property type="term" value="C:nucleus"/>
    <property type="evidence" value="ECO:0007669"/>
    <property type="project" value="UniProtKB-SubCell"/>
</dbReference>
<dbReference type="PROSITE" id="PS50071">
    <property type="entry name" value="HOMEOBOX_2"/>
    <property type="match status" value="1"/>
</dbReference>
<keyword evidence="3" id="KW-0217">Developmental protein</keyword>
<dbReference type="EMBL" id="JAKKPZ010000068">
    <property type="protein sequence ID" value="KAI1704391.1"/>
    <property type="molecule type" value="Genomic_DNA"/>
</dbReference>
<dbReference type="FunFam" id="1.10.10.60:FF:000679">
    <property type="entry name" value="Homeobox protein aristaless"/>
    <property type="match status" value="1"/>
</dbReference>
<proteinExistence type="inferred from homology"/>
<gene>
    <name evidence="11" type="ORF">DdX_14258</name>
</gene>
<evidence type="ECO:0000256" key="4">
    <source>
        <dbReference type="ARBA" id="ARBA00023125"/>
    </source>
</evidence>
<name>A0AAD4MUH7_9BILA</name>
<keyword evidence="12" id="KW-1185">Reference proteome</keyword>
<reference evidence="11" key="1">
    <citation type="submission" date="2022-01" db="EMBL/GenBank/DDBJ databases">
        <title>Genome Sequence Resource for Two Populations of Ditylenchus destructor, the Migratory Endoparasitic Phytonematode.</title>
        <authorList>
            <person name="Zhang H."/>
            <person name="Lin R."/>
            <person name="Xie B."/>
        </authorList>
    </citation>
    <scope>NUCLEOTIDE SEQUENCE</scope>
    <source>
        <strain evidence="11">BazhouSP</strain>
    </source>
</reference>
<dbReference type="PANTHER" id="PTHR45882">
    <property type="entry name" value="PITUITARY HOMEOBOX HOMOLOG PTX1"/>
    <property type="match status" value="1"/>
</dbReference>
<comment type="similarity">
    <text evidence="2">Belongs to the paired homeobox family. Bicoid subfamily.</text>
</comment>
<dbReference type="Gene3D" id="1.10.10.60">
    <property type="entry name" value="Homeodomain-like"/>
    <property type="match status" value="1"/>
</dbReference>
<dbReference type="SUPFAM" id="SSF46689">
    <property type="entry name" value="Homeodomain-like"/>
    <property type="match status" value="1"/>
</dbReference>
<evidence type="ECO:0000256" key="9">
    <source>
        <dbReference type="SAM" id="MobiDB-lite"/>
    </source>
</evidence>
<dbReference type="AlphaFoldDB" id="A0AAD4MUH7"/>
<dbReference type="PROSITE" id="PS00027">
    <property type="entry name" value="HOMEOBOX_1"/>
    <property type="match status" value="1"/>
</dbReference>
<comment type="subcellular location">
    <subcellularLocation>
        <location evidence="1 7 8">Nucleus</location>
    </subcellularLocation>
</comment>
<comment type="caution">
    <text evidence="11">The sequence shown here is derived from an EMBL/GenBank/DDBJ whole genome shotgun (WGS) entry which is preliminary data.</text>
</comment>
<dbReference type="InterPro" id="IPR001356">
    <property type="entry name" value="HD"/>
</dbReference>